<dbReference type="GO" id="GO:0009103">
    <property type="term" value="P:lipopolysaccharide biosynthetic process"/>
    <property type="evidence" value="ECO:0007669"/>
    <property type="project" value="TreeGrafter"/>
</dbReference>
<keyword evidence="7" id="KW-0460">Magnesium</keyword>
<dbReference type="Proteomes" id="UP000263642">
    <property type="component" value="Unassembled WGS sequence"/>
</dbReference>
<dbReference type="PANTHER" id="PTHR22926:SF3">
    <property type="entry name" value="UNDECAPRENYL-PHOSPHATE ALPHA-N-ACETYLGLUCOSAMINYL 1-PHOSPHATE TRANSFERASE"/>
    <property type="match status" value="1"/>
</dbReference>
<comment type="subcellular location">
    <subcellularLocation>
        <location evidence="1">Cell membrane</location>
        <topology evidence="1">Multi-pass membrane protein</topology>
    </subcellularLocation>
</comment>
<dbReference type="EMBL" id="DQAY01000167">
    <property type="protein sequence ID" value="HCO26672.1"/>
    <property type="molecule type" value="Genomic_DNA"/>
</dbReference>
<accession>A0A3D3RF07</accession>
<protein>
    <submittedName>
        <fullName evidence="8">Undecaprenyl/decaprenyl-phosphate alpha-N-acetylglucosaminyl 1-phosphate transferase</fullName>
    </submittedName>
</protein>
<dbReference type="GO" id="GO:0044038">
    <property type="term" value="P:cell wall macromolecule biosynthetic process"/>
    <property type="evidence" value="ECO:0007669"/>
    <property type="project" value="TreeGrafter"/>
</dbReference>
<reference evidence="8 9" key="1">
    <citation type="journal article" date="2018" name="Nat. Biotechnol.">
        <title>A standardized bacterial taxonomy based on genome phylogeny substantially revises the tree of life.</title>
        <authorList>
            <person name="Parks D.H."/>
            <person name="Chuvochina M."/>
            <person name="Waite D.W."/>
            <person name="Rinke C."/>
            <person name="Skarshewski A."/>
            <person name="Chaumeil P.A."/>
            <person name="Hugenholtz P."/>
        </authorList>
    </citation>
    <scope>NUCLEOTIDE SEQUENCE [LARGE SCALE GENOMIC DNA]</scope>
    <source>
        <strain evidence="8">UBA9375</strain>
    </source>
</reference>
<evidence type="ECO:0000256" key="3">
    <source>
        <dbReference type="ARBA" id="ARBA00022679"/>
    </source>
</evidence>
<evidence type="ECO:0000256" key="7">
    <source>
        <dbReference type="PIRSR" id="PIRSR600715-1"/>
    </source>
</evidence>
<gene>
    <name evidence="8" type="ORF">DIT97_28010</name>
</gene>
<name>A0A3D3RF07_9PLAN</name>
<dbReference type="AlphaFoldDB" id="A0A3D3RF07"/>
<dbReference type="PANTHER" id="PTHR22926">
    <property type="entry name" value="PHOSPHO-N-ACETYLMURAMOYL-PENTAPEPTIDE-TRANSFERASE"/>
    <property type="match status" value="1"/>
</dbReference>
<evidence type="ECO:0000256" key="6">
    <source>
        <dbReference type="ARBA" id="ARBA00023136"/>
    </source>
</evidence>
<keyword evidence="6" id="KW-0472">Membrane</keyword>
<keyword evidence="4" id="KW-0812">Transmembrane</keyword>
<proteinExistence type="predicted"/>
<dbReference type="GO" id="GO:0071555">
    <property type="term" value="P:cell wall organization"/>
    <property type="evidence" value="ECO:0007669"/>
    <property type="project" value="TreeGrafter"/>
</dbReference>
<dbReference type="Pfam" id="PF00953">
    <property type="entry name" value="Glycos_transf_4"/>
    <property type="match status" value="1"/>
</dbReference>
<evidence type="ECO:0000256" key="1">
    <source>
        <dbReference type="ARBA" id="ARBA00004651"/>
    </source>
</evidence>
<keyword evidence="7" id="KW-0479">Metal-binding</keyword>
<keyword evidence="5" id="KW-1133">Transmembrane helix</keyword>
<dbReference type="GO" id="GO:0046872">
    <property type="term" value="F:metal ion binding"/>
    <property type="evidence" value="ECO:0007669"/>
    <property type="project" value="UniProtKB-KW"/>
</dbReference>
<evidence type="ECO:0000256" key="5">
    <source>
        <dbReference type="ARBA" id="ARBA00022989"/>
    </source>
</evidence>
<dbReference type="CDD" id="cd06853">
    <property type="entry name" value="GT_WecA_like"/>
    <property type="match status" value="1"/>
</dbReference>
<evidence type="ECO:0000313" key="9">
    <source>
        <dbReference type="Proteomes" id="UP000263642"/>
    </source>
</evidence>
<comment type="caution">
    <text evidence="8">The sequence shown here is derived from an EMBL/GenBank/DDBJ whole genome shotgun (WGS) entry which is preliminary data.</text>
</comment>
<keyword evidence="2" id="KW-1003">Cell membrane</keyword>
<organism evidence="8 9">
    <name type="scientific">Gimesia maris</name>
    <dbReference type="NCBI Taxonomy" id="122"/>
    <lineage>
        <taxon>Bacteria</taxon>
        <taxon>Pseudomonadati</taxon>
        <taxon>Planctomycetota</taxon>
        <taxon>Planctomycetia</taxon>
        <taxon>Planctomycetales</taxon>
        <taxon>Planctomycetaceae</taxon>
        <taxon>Gimesia</taxon>
    </lineage>
</organism>
<feature type="binding site" evidence="7">
    <location>
        <position position="238"/>
    </location>
    <ligand>
        <name>Mg(2+)</name>
        <dbReference type="ChEBI" id="CHEBI:18420"/>
    </ligand>
</feature>
<evidence type="ECO:0000256" key="4">
    <source>
        <dbReference type="ARBA" id="ARBA00022692"/>
    </source>
</evidence>
<evidence type="ECO:0000256" key="2">
    <source>
        <dbReference type="ARBA" id="ARBA00022475"/>
    </source>
</evidence>
<dbReference type="GO" id="GO:0016780">
    <property type="term" value="F:phosphotransferase activity, for other substituted phosphate groups"/>
    <property type="evidence" value="ECO:0007669"/>
    <property type="project" value="InterPro"/>
</dbReference>
<sequence length="377" mass="40905">MSFEMLFFVIACLIPSFLISFLATAAMRKLAPRWGLIDQPAQRKVHITPTPLGGGVGIWLGVIIPIVCAQLIALVLVKSGSNPSWIPAELIVHLDGVLYRSEQLWMVLAGGTVLAVMGLLDDKLNISWKPRLIIQLLVAGGLVMGGIRGSLFIQQPWIGMLLTVAWIIVLVNSLNFLDNMDGLTSGIGLIAAILFAIIMLRFTGEPRWLVAGVLLVLAGAIAGFLCHNWPPAKIFMGDSGSYFIGLILSTMTILGTFYPGTTPTGDVIVNRHVILAPLCILAIPLYDFCTVMIIRLKEGRSPFHADKSHFSHRLVELGLSKRATVLTIHLATLTTGIGGLILYEVSSWSAALLVILMILCVLSIVTILENVGRKNRE</sequence>
<comment type="cofactor">
    <cofactor evidence="7">
        <name>Mg(2+)</name>
        <dbReference type="ChEBI" id="CHEBI:18420"/>
    </cofactor>
</comment>
<keyword evidence="3 8" id="KW-0808">Transferase</keyword>
<dbReference type="GO" id="GO:0005886">
    <property type="term" value="C:plasma membrane"/>
    <property type="evidence" value="ECO:0007669"/>
    <property type="project" value="UniProtKB-SubCell"/>
</dbReference>
<dbReference type="InterPro" id="IPR000715">
    <property type="entry name" value="Glycosyl_transferase_4"/>
</dbReference>
<evidence type="ECO:0000313" key="8">
    <source>
        <dbReference type="EMBL" id="HCO26672.1"/>
    </source>
</evidence>
<accession>A0A517X7L1</accession>
<feature type="binding site" evidence="7">
    <location>
        <position position="175"/>
    </location>
    <ligand>
        <name>Mg(2+)</name>
        <dbReference type="ChEBI" id="CHEBI:18420"/>
    </ligand>
</feature>